<dbReference type="Gene3D" id="3.80.10.10">
    <property type="entry name" value="Ribonuclease Inhibitor"/>
    <property type="match status" value="2"/>
</dbReference>
<dbReference type="Pfam" id="PF08263">
    <property type="entry name" value="LRRNT_2"/>
    <property type="match status" value="2"/>
</dbReference>
<evidence type="ECO:0000256" key="1">
    <source>
        <dbReference type="ARBA" id="ARBA00004162"/>
    </source>
</evidence>
<keyword evidence="14" id="KW-0472">Membrane</keyword>
<dbReference type="InterPro" id="IPR001245">
    <property type="entry name" value="Ser-Thr/Tyr_kinase_cat_dom"/>
</dbReference>
<evidence type="ECO:0000256" key="18">
    <source>
        <dbReference type="PROSITE-ProRule" id="PRU10141"/>
    </source>
</evidence>
<evidence type="ECO:0000256" key="3">
    <source>
        <dbReference type="ARBA" id="ARBA00022475"/>
    </source>
</evidence>
<dbReference type="SMART" id="SM00220">
    <property type="entry name" value="S_TKc"/>
    <property type="match status" value="1"/>
</dbReference>
<dbReference type="PANTHER" id="PTHR47986">
    <property type="entry name" value="OSJNBA0070M12.3 PROTEIN"/>
    <property type="match status" value="1"/>
</dbReference>
<comment type="similarity">
    <text evidence="2">Belongs to the protein kinase superfamily. Ser/Thr protein kinase family.</text>
</comment>
<dbReference type="InterPro" id="IPR000719">
    <property type="entry name" value="Prot_kinase_dom"/>
</dbReference>
<dbReference type="InterPro" id="IPR013210">
    <property type="entry name" value="LRR_N_plant-typ"/>
</dbReference>
<dbReference type="PROSITE" id="PS50011">
    <property type="entry name" value="PROTEIN_KINASE_DOM"/>
    <property type="match status" value="1"/>
</dbReference>
<dbReference type="InterPro" id="IPR017441">
    <property type="entry name" value="Protein_kinase_ATP_BS"/>
</dbReference>
<dbReference type="Gene3D" id="1.10.510.10">
    <property type="entry name" value="Transferase(Phosphotransferase) domain 1"/>
    <property type="match status" value="1"/>
</dbReference>
<dbReference type="ExpressionAtlas" id="C6JSC8">
    <property type="expression patterns" value="baseline and differential"/>
</dbReference>
<dbReference type="PROSITE" id="PS00108">
    <property type="entry name" value="PROTEIN_KINASE_ST"/>
    <property type="match status" value="1"/>
</dbReference>
<dbReference type="InterPro" id="IPR008271">
    <property type="entry name" value="Ser/Thr_kinase_AS"/>
</dbReference>
<dbReference type="HOGENOM" id="CLU_000288_114_6_1"/>
<sequence>MEGGKDFCGANNKCLDDSATAPQQPAGRAASASLPVPVPASPRQPHASFRPPLFNALPVPSAMDDAAATHHYHLIITIATILLAAAGAGLVHATTHPADQAALDDLRKSLTNPDALGWPDNGDACGPPTWPHVSCDRTGRVDNLDLKNAGLSGTLPPSLSSLAALRGLSLQGNRLTGALPSFRGMSALQQAFLNDNDFDAIPADFFDGGLTDLLEISLSDNHRLNKSSGGWALPPGLPDSAPQLQVLSLDNCSLTGGIPAFLGRLMGLQNLTLSYNNLSGPVPAALNGSAIQRLWLNNQQGEAKLSGTLDVVVTMTGLQELWLHGNDFSGPIPDAIAGCKDLYTVRLNNNQLLGLLPPGLAALPALRELKLDNNNLLGPVPPLKAPNFTFSGNEFCAPNPGDACAPEVMALLQFLADVQYPPKLVETWSGNDPCAGWLGVTCVQGKVTVLNLPGYGLNGTISQSLGNVTTLSDVKLAGNNLTGRVPDSLTKLASLQKLDLSMNDLNGPLPAFSPTVDVNVTGNLNFNTTAPPPDGQPNNSPRGSHSPPGASAGAEGNNDAAIPGSGKKTSSAVLLGTTIPVAVSVVALISVGAVFFCKRRASVQPQAASVVVHPRNSSDPDNLAKIVVATNDSSSGTSQGNMHSGSSGLTGDVHMIEAGNFVIAVQVLRGATRNFAQDNVLGRGGFGVVYKGELHDGTMIAVKRMEAVAVSNKALDEFQAEIAVLTKVRHRNLVSILGYAIEGNERLLVYEYMPNGALSKHLFHWKQFELEPLSWKKRLNIALDVARGMEYLHNLGHHRFIHRDLKSANILLGDDFRAKVADFGLMKDAPDGNYSVATRLAGTFGYLAPEYAVTGKISTKADVFSFGVVLLELITGTTAIDDSRVGEGEETRHLAYWFSQIRKDEEQLRAAIDPTLDVSDDETFESVGVIAELAGHCTAREPSQRPDMGHAVNVLVPMVEKWRPVKDEAEDYLGIDLHLPLLQMVKSWQDAEASMTDGGSILSLEDSKGSIPARPAGFAESFTSADGR</sequence>
<accession>C6JSC8</accession>
<evidence type="ECO:0000256" key="13">
    <source>
        <dbReference type="ARBA" id="ARBA00022989"/>
    </source>
</evidence>
<dbReference type="InterPro" id="IPR003591">
    <property type="entry name" value="Leu-rich_rpt_typical-subtyp"/>
</dbReference>
<evidence type="ECO:0000256" key="2">
    <source>
        <dbReference type="ARBA" id="ARBA00008684"/>
    </source>
</evidence>
<dbReference type="SUPFAM" id="SSF52058">
    <property type="entry name" value="L domain-like"/>
    <property type="match status" value="2"/>
</dbReference>
<dbReference type="SUPFAM" id="SSF56112">
    <property type="entry name" value="Protein kinase-like (PK-like)"/>
    <property type="match status" value="1"/>
</dbReference>
<dbReference type="PANTHER" id="PTHR47986:SF1">
    <property type="entry name" value="OS04G0685900 PROTEIN"/>
    <property type="match status" value="1"/>
</dbReference>
<evidence type="ECO:0000259" key="20">
    <source>
        <dbReference type="PROSITE" id="PS50011"/>
    </source>
</evidence>
<dbReference type="InterPro" id="IPR052422">
    <property type="entry name" value="Auxin_Ser/Thr_Kinase"/>
</dbReference>
<evidence type="ECO:0000256" key="6">
    <source>
        <dbReference type="ARBA" id="ARBA00022679"/>
    </source>
</evidence>
<protein>
    <recommendedName>
        <fullName evidence="20">Protein kinase domain-containing protein</fullName>
    </recommendedName>
</protein>
<dbReference type="InterPro" id="IPR011009">
    <property type="entry name" value="Kinase-like_dom_sf"/>
</dbReference>
<keyword evidence="6" id="KW-0808">Transferase</keyword>
<evidence type="ECO:0000256" key="4">
    <source>
        <dbReference type="ARBA" id="ARBA00022527"/>
    </source>
</evidence>
<dbReference type="FunFam" id="3.80.10.10:FF:000129">
    <property type="entry name" value="Leucine-rich repeat receptor-like kinase"/>
    <property type="match status" value="1"/>
</dbReference>
<evidence type="ECO:0000256" key="12">
    <source>
        <dbReference type="ARBA" id="ARBA00022840"/>
    </source>
</evidence>
<name>C6JSC8_SORBI</name>
<keyword evidence="17" id="KW-0325">Glycoprotein</keyword>
<evidence type="ECO:0000313" key="21">
    <source>
        <dbReference type="EMBL" id="EES20473.1"/>
    </source>
</evidence>
<dbReference type="GO" id="GO:0005524">
    <property type="term" value="F:ATP binding"/>
    <property type="evidence" value="ECO:0007669"/>
    <property type="project" value="UniProtKB-UniRule"/>
</dbReference>
<dbReference type="SMART" id="SM00369">
    <property type="entry name" value="LRR_TYP"/>
    <property type="match status" value="6"/>
</dbReference>
<reference evidence="21" key="1">
    <citation type="journal article" date="2009" name="Nature">
        <title>The Sorghum bicolor genome and the diversification of grasses.</title>
        <authorList>
            <person name="Paterson A.H."/>
            <person name="Bowers J.E."/>
            <person name="Bruggmann R."/>
            <person name="Dubchak I."/>
            <person name="Grimwood J."/>
            <person name="Gundlach H."/>
            <person name="Haberer G."/>
            <person name="Hellsten U."/>
            <person name="Mitros T."/>
            <person name="Poliakov A."/>
            <person name="Schmutz J."/>
            <person name="Spannagl M."/>
            <person name="Tang H."/>
            <person name="Wang X."/>
            <person name="Wicker T."/>
            <person name="Bharti A.K."/>
            <person name="Chapman J."/>
            <person name="Feltus F.A."/>
            <person name="Gowik U."/>
            <person name="Grigoriev I.V."/>
            <person name="Lyons E."/>
            <person name="Maher C.A."/>
            <person name="Martis M."/>
            <person name="Narechania A."/>
            <person name="Otillar R.P."/>
            <person name="Penning B.W."/>
            <person name="Salamov A.A."/>
            <person name="Wang Y."/>
            <person name="Zhang L."/>
            <person name="Carpita N.C."/>
            <person name="Freeling M."/>
            <person name="Gingle A.R."/>
            <person name="Hash C.T."/>
            <person name="Keller B."/>
            <person name="Klein P."/>
            <person name="Kresovich S."/>
            <person name="McCann M.C."/>
            <person name="Ming R."/>
            <person name="Peterson D.G."/>
            <person name="Mehboob-ur-Rahman"/>
            <person name="Ware D."/>
            <person name="Westhoff P."/>
            <person name="Mayer K.F."/>
            <person name="Messing J."/>
            <person name="Rokhsar D.S."/>
        </authorList>
    </citation>
    <scope>NUCLEOTIDE SEQUENCE [LARGE SCALE GENOMIC DNA]</scope>
</reference>
<feature type="region of interest" description="Disordered" evidence="19">
    <location>
        <begin position="11"/>
        <end position="49"/>
    </location>
</feature>
<dbReference type="CDD" id="cd14066">
    <property type="entry name" value="STKc_IRAK"/>
    <property type="match status" value="1"/>
</dbReference>
<dbReference type="GO" id="GO:0004674">
    <property type="term" value="F:protein serine/threonine kinase activity"/>
    <property type="evidence" value="ECO:0007669"/>
    <property type="project" value="UniProtKB-KW"/>
</dbReference>
<evidence type="ECO:0000256" key="16">
    <source>
        <dbReference type="ARBA" id="ARBA00023170"/>
    </source>
</evidence>
<dbReference type="FunFam" id="3.30.200.20:FF:000226">
    <property type="entry name" value="receptor protein kinase TMK1"/>
    <property type="match status" value="1"/>
</dbReference>
<keyword evidence="12 18" id="KW-0067">ATP-binding</keyword>
<keyword evidence="4" id="KW-0723">Serine/threonine-protein kinase</keyword>
<dbReference type="InterPro" id="IPR032675">
    <property type="entry name" value="LRR_dom_sf"/>
</dbReference>
<evidence type="ECO:0000256" key="5">
    <source>
        <dbReference type="ARBA" id="ARBA00022614"/>
    </source>
</evidence>
<evidence type="ECO:0000256" key="7">
    <source>
        <dbReference type="ARBA" id="ARBA00022692"/>
    </source>
</evidence>
<keyword evidence="16" id="KW-0675">Receptor</keyword>
<feature type="region of interest" description="Disordered" evidence="19">
    <location>
        <begin position="523"/>
        <end position="567"/>
    </location>
</feature>
<dbReference type="FunFam" id="1.10.510.10:FF:000468">
    <property type="entry name" value="PTI1-like tyrosine-protein kinase 3"/>
    <property type="match status" value="1"/>
</dbReference>
<evidence type="ECO:0000256" key="10">
    <source>
        <dbReference type="ARBA" id="ARBA00022741"/>
    </source>
</evidence>
<dbReference type="Pfam" id="PF00560">
    <property type="entry name" value="LRR_1"/>
    <property type="match status" value="2"/>
</dbReference>
<keyword evidence="8" id="KW-0732">Signal</keyword>
<keyword evidence="9" id="KW-0677">Repeat</keyword>
<evidence type="ECO:0000256" key="15">
    <source>
        <dbReference type="ARBA" id="ARBA00023157"/>
    </source>
</evidence>
<keyword evidence="5" id="KW-0433">Leucine-rich repeat</keyword>
<keyword evidence="13" id="KW-1133">Transmembrane helix</keyword>
<dbReference type="FunFam" id="3.80.10.10:FF:000190">
    <property type="entry name" value="Receptor-like kinase TMK4"/>
    <property type="match status" value="1"/>
</dbReference>
<feature type="domain" description="Protein kinase" evidence="20">
    <location>
        <begin position="675"/>
        <end position="959"/>
    </location>
</feature>
<feature type="binding site" evidence="18">
    <location>
        <position position="703"/>
    </location>
    <ligand>
        <name>ATP</name>
        <dbReference type="ChEBI" id="CHEBI:30616"/>
    </ligand>
</feature>
<evidence type="ECO:0000256" key="14">
    <source>
        <dbReference type="ARBA" id="ARBA00023136"/>
    </source>
</evidence>
<keyword evidence="15" id="KW-1015">Disulfide bond</keyword>
<dbReference type="Gene3D" id="3.30.200.20">
    <property type="entry name" value="Phosphorylase Kinase, domain 1"/>
    <property type="match status" value="1"/>
</dbReference>
<keyword evidence="7" id="KW-0812">Transmembrane</keyword>
<dbReference type="PROSITE" id="PS00107">
    <property type="entry name" value="PROTEIN_KINASE_ATP"/>
    <property type="match status" value="1"/>
</dbReference>
<comment type="subcellular location">
    <subcellularLocation>
        <location evidence="1">Cell membrane</location>
        <topology evidence="1">Single-pass membrane protein</topology>
    </subcellularLocation>
</comment>
<evidence type="ECO:0000256" key="8">
    <source>
        <dbReference type="ARBA" id="ARBA00022729"/>
    </source>
</evidence>
<dbReference type="InterPro" id="IPR001611">
    <property type="entry name" value="Leu-rich_rpt"/>
</dbReference>
<gene>
    <name evidence="21" type="primary">Sb0343s002010</name>
    <name evidence="21" type="ORF">SORBIDRAFT_0343s002010</name>
</gene>
<dbReference type="Pfam" id="PF07714">
    <property type="entry name" value="PK_Tyr_Ser-Thr"/>
    <property type="match status" value="1"/>
</dbReference>
<organism evidence="21">
    <name type="scientific">Sorghum bicolor</name>
    <name type="common">Sorghum</name>
    <name type="synonym">Sorghum vulgare</name>
    <dbReference type="NCBI Taxonomy" id="4558"/>
    <lineage>
        <taxon>Eukaryota</taxon>
        <taxon>Viridiplantae</taxon>
        <taxon>Streptophyta</taxon>
        <taxon>Embryophyta</taxon>
        <taxon>Tracheophyta</taxon>
        <taxon>Spermatophyta</taxon>
        <taxon>Magnoliopsida</taxon>
        <taxon>Liliopsida</taxon>
        <taxon>Poales</taxon>
        <taxon>Poaceae</taxon>
        <taxon>PACMAD clade</taxon>
        <taxon>Panicoideae</taxon>
        <taxon>Andropogonodae</taxon>
        <taxon>Andropogoneae</taxon>
        <taxon>Sorghinae</taxon>
        <taxon>Sorghum</taxon>
    </lineage>
</organism>
<proteinExistence type="inferred from homology"/>
<dbReference type="EMBL" id="GL002937">
    <property type="protein sequence ID" value="EES20473.1"/>
    <property type="molecule type" value="Genomic_DNA"/>
</dbReference>
<keyword evidence="3" id="KW-1003">Cell membrane</keyword>
<evidence type="ECO:0000256" key="19">
    <source>
        <dbReference type="SAM" id="MobiDB-lite"/>
    </source>
</evidence>
<dbReference type="AlphaFoldDB" id="C6JSC8"/>
<feature type="region of interest" description="Disordered" evidence="19">
    <location>
        <begin position="1006"/>
        <end position="1028"/>
    </location>
</feature>
<keyword evidence="11" id="KW-0418">Kinase</keyword>
<evidence type="ECO:0000256" key="17">
    <source>
        <dbReference type="ARBA" id="ARBA00023180"/>
    </source>
</evidence>
<dbReference type="GO" id="GO:0005886">
    <property type="term" value="C:plasma membrane"/>
    <property type="evidence" value="ECO:0007669"/>
    <property type="project" value="UniProtKB-SubCell"/>
</dbReference>
<evidence type="ECO:0000256" key="11">
    <source>
        <dbReference type="ARBA" id="ARBA00022777"/>
    </source>
</evidence>
<keyword evidence="10 18" id="KW-0547">Nucleotide-binding</keyword>
<evidence type="ECO:0000256" key="9">
    <source>
        <dbReference type="ARBA" id="ARBA00022737"/>
    </source>
</evidence>